<dbReference type="EMBL" id="JAFJYH010000003">
    <property type="protein sequence ID" value="KAG4426391.1"/>
    <property type="molecule type" value="Genomic_DNA"/>
</dbReference>
<accession>A0A8H7WKJ8</accession>
<comment type="caution">
    <text evidence="1">The sequence shown here is derived from an EMBL/GenBank/DDBJ whole genome shotgun (WGS) entry which is preliminary data.</text>
</comment>
<sequence length="354" mass="40985">MSTTNHSSHDIDPSGDLTIKVIEYDTTTRDSEGKHPILKTASFKVSRQTIIDSSKSQPLKVMLSGQFLEAHCKEVTFKEDTIASVDLWLRCFHHAFDVACYSIPIKEVWNALAFAKKYLIEPLMLKDWFRKYWDRVDKEKLKLIGMRQFMYPAYAFDNPFAFAFVTKSLAYKSADHVTEINPTHYRHLHLDGNVIGSINGARGTLRGKLIRGLFDPVSAFLKASCDCKEKALFAYNMGVSKTGIWPLYEHHKKSVQEILDSKGFVNFEFVAGVRRTVQEHFDGLCLDCMTRTKSGSVDEDYWDHDKDKAWSRGCSISHDQPTWYFSFMGRKTDMERHQREKQLNWERSRNFLGF</sequence>
<protein>
    <submittedName>
        <fullName evidence="1">Uncharacterized protein</fullName>
    </submittedName>
</protein>
<dbReference type="Proteomes" id="UP000664132">
    <property type="component" value="Unassembled WGS sequence"/>
</dbReference>
<proteinExistence type="predicted"/>
<dbReference type="OrthoDB" id="268428at2759"/>
<evidence type="ECO:0000313" key="2">
    <source>
        <dbReference type="Proteomes" id="UP000664132"/>
    </source>
</evidence>
<organism evidence="1 2">
    <name type="scientific">Cadophora malorum</name>
    <dbReference type="NCBI Taxonomy" id="108018"/>
    <lineage>
        <taxon>Eukaryota</taxon>
        <taxon>Fungi</taxon>
        <taxon>Dikarya</taxon>
        <taxon>Ascomycota</taxon>
        <taxon>Pezizomycotina</taxon>
        <taxon>Leotiomycetes</taxon>
        <taxon>Helotiales</taxon>
        <taxon>Ploettnerulaceae</taxon>
        <taxon>Cadophora</taxon>
    </lineage>
</organism>
<gene>
    <name evidence="1" type="ORF">IFR04_000574</name>
</gene>
<dbReference type="AlphaFoldDB" id="A0A8H7WKJ8"/>
<evidence type="ECO:0000313" key="1">
    <source>
        <dbReference type="EMBL" id="KAG4426391.1"/>
    </source>
</evidence>
<name>A0A8H7WKJ8_9HELO</name>
<reference evidence="1" key="1">
    <citation type="submission" date="2021-02" db="EMBL/GenBank/DDBJ databases">
        <title>Genome sequence Cadophora malorum strain M34.</title>
        <authorList>
            <person name="Stefanovic E."/>
            <person name="Vu D."/>
            <person name="Scully C."/>
            <person name="Dijksterhuis J."/>
            <person name="Roader J."/>
            <person name="Houbraken J."/>
        </authorList>
    </citation>
    <scope>NUCLEOTIDE SEQUENCE</scope>
    <source>
        <strain evidence="1">M34</strain>
    </source>
</reference>
<keyword evidence="2" id="KW-1185">Reference proteome</keyword>